<accession>A0A165I9B3</accession>
<protein>
    <submittedName>
        <fullName evidence="1">Uncharacterized protein</fullName>
    </submittedName>
</protein>
<dbReference type="GeneID" id="63823767"/>
<organism evidence="1 2">
    <name type="scientific">Laetiporus sulphureus 93-53</name>
    <dbReference type="NCBI Taxonomy" id="1314785"/>
    <lineage>
        <taxon>Eukaryota</taxon>
        <taxon>Fungi</taxon>
        <taxon>Dikarya</taxon>
        <taxon>Basidiomycota</taxon>
        <taxon>Agaricomycotina</taxon>
        <taxon>Agaricomycetes</taxon>
        <taxon>Polyporales</taxon>
        <taxon>Laetiporus</taxon>
    </lineage>
</organism>
<dbReference type="Proteomes" id="UP000076871">
    <property type="component" value="Unassembled WGS sequence"/>
</dbReference>
<sequence length="163" mass="17209">MSAVKRRPRQHHASLWVATDSARRDGGVHASLRGAIVDALFAADPAPTAAAYLGLLWSGPHPGPLCTLSQEKTSTWKSGEKAFQILFPNVELPGIAADRQIPPDETGRDINWCFQSALITSRYPSTGLQSALGALIPANIITRATMHGKAAVSVGAATSVTDI</sequence>
<dbReference type="RefSeq" id="XP_040770271.1">
    <property type="nucleotide sequence ID" value="XM_040906738.1"/>
</dbReference>
<proteinExistence type="predicted"/>
<evidence type="ECO:0000313" key="1">
    <source>
        <dbReference type="EMBL" id="KZT12761.1"/>
    </source>
</evidence>
<dbReference type="AlphaFoldDB" id="A0A165I9B3"/>
<dbReference type="InParanoid" id="A0A165I9B3"/>
<name>A0A165I9B3_9APHY</name>
<reference evidence="1 2" key="1">
    <citation type="journal article" date="2016" name="Mol. Biol. Evol.">
        <title>Comparative Genomics of Early-Diverging Mushroom-Forming Fungi Provides Insights into the Origins of Lignocellulose Decay Capabilities.</title>
        <authorList>
            <person name="Nagy L.G."/>
            <person name="Riley R."/>
            <person name="Tritt A."/>
            <person name="Adam C."/>
            <person name="Daum C."/>
            <person name="Floudas D."/>
            <person name="Sun H."/>
            <person name="Yadav J.S."/>
            <person name="Pangilinan J."/>
            <person name="Larsson K.H."/>
            <person name="Matsuura K."/>
            <person name="Barry K."/>
            <person name="Labutti K."/>
            <person name="Kuo R."/>
            <person name="Ohm R.A."/>
            <person name="Bhattacharya S.S."/>
            <person name="Shirouzu T."/>
            <person name="Yoshinaga Y."/>
            <person name="Martin F.M."/>
            <person name="Grigoriev I.V."/>
            <person name="Hibbett D.S."/>
        </authorList>
    </citation>
    <scope>NUCLEOTIDE SEQUENCE [LARGE SCALE GENOMIC DNA]</scope>
    <source>
        <strain evidence="1 2">93-53</strain>
    </source>
</reference>
<evidence type="ECO:0000313" key="2">
    <source>
        <dbReference type="Proteomes" id="UP000076871"/>
    </source>
</evidence>
<keyword evidence="2" id="KW-1185">Reference proteome</keyword>
<gene>
    <name evidence="1" type="ORF">LAESUDRAFT_709945</name>
</gene>
<dbReference type="EMBL" id="KV427605">
    <property type="protein sequence ID" value="KZT12761.1"/>
    <property type="molecule type" value="Genomic_DNA"/>
</dbReference>